<comment type="cofactor">
    <cofactor evidence="2">
        <name>Zn(2+)</name>
        <dbReference type="ChEBI" id="CHEBI:29105"/>
    </cofactor>
    <text evidence="2">Binds 1 zinc ion per subunit.</text>
</comment>
<protein>
    <recommendedName>
        <fullName evidence="2">Superoxide dismutase [Cu-Zn]</fullName>
        <ecNumber evidence="2">1.15.1.1</ecNumber>
    </recommendedName>
</protein>
<dbReference type="EC" id="1.15.1.1" evidence="2"/>
<name>A0A9Q6LVH4_PISSA</name>
<dbReference type="RefSeq" id="WP_016211821.1">
    <property type="nucleotide sequence ID" value="NZ_CP012413.1"/>
</dbReference>
<dbReference type="InterPro" id="IPR001424">
    <property type="entry name" value="SOD_Cu_Zn_dom"/>
</dbReference>
<dbReference type="EMBL" id="CP038908">
    <property type="protein sequence ID" value="QGO05192.1"/>
    <property type="molecule type" value="Genomic_DNA"/>
</dbReference>
<evidence type="ECO:0000256" key="1">
    <source>
        <dbReference type="ARBA" id="ARBA00010457"/>
    </source>
</evidence>
<reference evidence="3 4" key="1">
    <citation type="submission" date="2019-04" db="EMBL/GenBank/DDBJ databases">
        <title>Complete genome sequencing of Piscirickettsia salmonis strain Psal-009.</title>
        <authorList>
            <person name="Schober I."/>
            <person name="Bunk B."/>
            <person name="Sproer C."/>
            <person name="Carril G.P."/>
            <person name="Riedel T."/>
            <person name="Flores-Herrera P.A."/>
            <person name="Nourdin-Galindo G."/>
            <person name="Marshall S.H."/>
            <person name="Overmann J."/>
        </authorList>
    </citation>
    <scope>NUCLEOTIDE SEQUENCE [LARGE SCALE GENOMIC DNA]</scope>
    <source>
        <strain evidence="3 4">Psal-009</strain>
    </source>
</reference>
<proteinExistence type="inferred from homology"/>
<keyword evidence="2 3" id="KW-0560">Oxidoreductase</keyword>
<dbReference type="SUPFAM" id="SSF49329">
    <property type="entry name" value="Cu,Zn superoxide dismutase-like"/>
    <property type="match status" value="1"/>
</dbReference>
<dbReference type="AlphaFoldDB" id="A0A9Q6LVH4"/>
<dbReference type="Gene3D" id="2.60.40.200">
    <property type="entry name" value="Superoxide dismutase, copper/zinc binding domain"/>
    <property type="match status" value="1"/>
</dbReference>
<dbReference type="InterPro" id="IPR024134">
    <property type="entry name" value="SOD_Cu/Zn_/chaperone"/>
</dbReference>
<dbReference type="InterPro" id="IPR036423">
    <property type="entry name" value="SOD-like_Cu/Zn_dom_sf"/>
</dbReference>
<comment type="cofactor">
    <cofactor evidence="2">
        <name>Cu cation</name>
        <dbReference type="ChEBI" id="CHEBI:23378"/>
    </cofactor>
    <text evidence="2">Binds 1 copper ion per subunit.</text>
</comment>
<evidence type="ECO:0000313" key="4">
    <source>
        <dbReference type="Proteomes" id="UP000422232"/>
    </source>
</evidence>
<dbReference type="PANTHER" id="PTHR10003">
    <property type="entry name" value="SUPEROXIDE DISMUTASE CU-ZN -RELATED"/>
    <property type="match status" value="1"/>
</dbReference>
<dbReference type="InterPro" id="IPR018152">
    <property type="entry name" value="SOD_Cu/Zn_BS"/>
</dbReference>
<evidence type="ECO:0000256" key="2">
    <source>
        <dbReference type="RuleBase" id="RU000393"/>
    </source>
</evidence>
<comment type="similarity">
    <text evidence="1 2">Belongs to the Cu-Zn superoxide dismutase family.</text>
</comment>
<keyword evidence="4" id="KW-1185">Reference proteome</keyword>
<dbReference type="Pfam" id="PF00080">
    <property type="entry name" value="Sod_Cu"/>
    <property type="match status" value="1"/>
</dbReference>
<dbReference type="Proteomes" id="UP000422232">
    <property type="component" value="Chromosome"/>
</dbReference>
<keyword evidence="2" id="KW-0862">Zinc</keyword>
<organism evidence="3 4">
    <name type="scientific">Piscirickettsia salmonis</name>
    <dbReference type="NCBI Taxonomy" id="1238"/>
    <lineage>
        <taxon>Bacteria</taxon>
        <taxon>Pseudomonadati</taxon>
        <taxon>Pseudomonadota</taxon>
        <taxon>Gammaproteobacteria</taxon>
        <taxon>Thiotrichales</taxon>
        <taxon>Piscirickettsiaceae</taxon>
        <taxon>Piscirickettsia</taxon>
    </lineage>
</organism>
<dbReference type="GeneID" id="66741773"/>
<dbReference type="PROSITE" id="PS00332">
    <property type="entry name" value="SOD_CU_ZN_2"/>
    <property type="match status" value="1"/>
</dbReference>
<dbReference type="GO" id="GO:0004784">
    <property type="term" value="F:superoxide dismutase activity"/>
    <property type="evidence" value="ECO:0007669"/>
    <property type="project" value="UniProtKB-EC"/>
</dbReference>
<dbReference type="GO" id="GO:0005507">
    <property type="term" value="F:copper ion binding"/>
    <property type="evidence" value="ECO:0007669"/>
    <property type="project" value="InterPro"/>
</dbReference>
<evidence type="ECO:0000313" key="3">
    <source>
        <dbReference type="EMBL" id="QGO05192.1"/>
    </source>
</evidence>
<accession>A0A9Q6LVH4</accession>
<comment type="catalytic activity">
    <reaction evidence="2">
        <text>2 superoxide + 2 H(+) = H2O2 + O2</text>
        <dbReference type="Rhea" id="RHEA:20696"/>
        <dbReference type="ChEBI" id="CHEBI:15378"/>
        <dbReference type="ChEBI" id="CHEBI:15379"/>
        <dbReference type="ChEBI" id="CHEBI:16240"/>
        <dbReference type="ChEBI" id="CHEBI:18421"/>
        <dbReference type="EC" id="1.15.1.1"/>
    </reaction>
</comment>
<keyword evidence="2" id="KW-0186">Copper</keyword>
<gene>
    <name evidence="3" type="primary">sodC</name>
    <name evidence="3" type="ORF">Psal009_01073</name>
</gene>
<comment type="function">
    <text evidence="2">Destroys radicals which are normally produced within the cells and which are toxic to biological systems.</text>
</comment>
<sequence>MKNLLLPLKIASLMLFSVTAYHAYANTSSHTHKHSTEKVTLYTVAKGIPSHNIGYVLLKDSPNGLLILPHLNHVPAGFHGFHIHVNPSCKDHGMAAGGHYDPTKTGKHLGPYGHGHLGDLPVLYANKKGNISGPVIAPHLTLKQIHGRSLMLHAGGDNYADKPESLGGGGARFACGIIH</sequence>
<keyword evidence="2" id="KW-0479">Metal-binding</keyword>